<dbReference type="SUPFAM" id="SSF63817">
    <property type="entry name" value="Sortase"/>
    <property type="match status" value="1"/>
</dbReference>
<dbReference type="InterPro" id="IPR042000">
    <property type="entry name" value="Sortase_D_2"/>
</dbReference>
<dbReference type="CDD" id="cd06166">
    <property type="entry name" value="Sortase_D_2"/>
    <property type="match status" value="1"/>
</dbReference>
<sequence>MKRKSSLGIVFIIIGLVLFSIPIHYEWKKGKEIAALEEAFSLISSPQEAPVDLSLIDDVHLNDEELQDLVKLEIPTIGLDQIILREPTEENLSLTLTQIKYEQVPGKGNFTIAGHRGYRENRLFRNLPDVEIGDKAFLNTGTQTFVYEITSSTVISPTQVDVLEDNKKKAEITMITCTLSGLERIAVKGELIQINDSL</sequence>
<reference evidence="3 4" key="1">
    <citation type="journal article" date="2018" name="J. Microbiol.">
        <title>Bacillus spongiae sp. nov., isolated from sponge of Jeju Island.</title>
        <authorList>
            <person name="Lee G.E."/>
            <person name="Im W.T."/>
            <person name="Park J.S."/>
        </authorList>
    </citation>
    <scope>NUCLEOTIDE SEQUENCE [LARGE SCALE GENOMIC DNA]</scope>
    <source>
        <strain evidence="3 4">135PIL107-10</strain>
    </source>
</reference>
<keyword evidence="2" id="KW-0812">Transmembrane</keyword>
<organism evidence="3 4">
    <name type="scientific">Bacillus spongiae</name>
    <dbReference type="NCBI Taxonomy" id="2683610"/>
    <lineage>
        <taxon>Bacteria</taxon>
        <taxon>Bacillati</taxon>
        <taxon>Bacillota</taxon>
        <taxon>Bacilli</taxon>
        <taxon>Bacillales</taxon>
        <taxon>Bacillaceae</taxon>
        <taxon>Bacillus</taxon>
    </lineage>
</organism>
<dbReference type="Pfam" id="PF04203">
    <property type="entry name" value="Sortase"/>
    <property type="match status" value="1"/>
</dbReference>
<dbReference type="RefSeq" id="WP_336586233.1">
    <property type="nucleotide sequence ID" value="NZ_JBBAXC010000004.1"/>
</dbReference>
<proteinExistence type="predicted"/>
<evidence type="ECO:0000256" key="2">
    <source>
        <dbReference type="SAM" id="Phobius"/>
    </source>
</evidence>
<comment type="caution">
    <text evidence="3">The sequence shown here is derived from an EMBL/GenBank/DDBJ whole genome shotgun (WGS) entry which is preliminary data.</text>
</comment>
<keyword evidence="4" id="KW-1185">Reference proteome</keyword>
<accession>A0ABU8HC98</accession>
<dbReference type="InterPro" id="IPR023365">
    <property type="entry name" value="Sortase_dom-sf"/>
</dbReference>
<dbReference type="Gene3D" id="2.40.260.10">
    <property type="entry name" value="Sortase"/>
    <property type="match status" value="1"/>
</dbReference>
<dbReference type="Proteomes" id="UP001312865">
    <property type="component" value="Unassembled WGS sequence"/>
</dbReference>
<name>A0ABU8HC98_9BACI</name>
<dbReference type="NCBIfam" id="TIGR01076">
    <property type="entry name" value="sortase_fam"/>
    <property type="match status" value="1"/>
</dbReference>
<keyword evidence="1" id="KW-0378">Hydrolase</keyword>
<dbReference type="EMBL" id="JBBAXC010000004">
    <property type="protein sequence ID" value="MEI5906806.1"/>
    <property type="molecule type" value="Genomic_DNA"/>
</dbReference>
<evidence type="ECO:0000313" key="3">
    <source>
        <dbReference type="EMBL" id="MEI5906806.1"/>
    </source>
</evidence>
<keyword evidence="2" id="KW-0472">Membrane</keyword>
<keyword evidence="2" id="KW-1133">Transmembrane helix</keyword>
<feature type="transmembrane region" description="Helical" evidence="2">
    <location>
        <begin position="7"/>
        <end position="25"/>
    </location>
</feature>
<dbReference type="InterPro" id="IPR005754">
    <property type="entry name" value="Sortase"/>
</dbReference>
<evidence type="ECO:0000313" key="4">
    <source>
        <dbReference type="Proteomes" id="UP001312865"/>
    </source>
</evidence>
<gene>
    <name evidence="3" type="ORF">WAK64_07005</name>
</gene>
<protein>
    <submittedName>
        <fullName evidence="3">Class D sortase</fullName>
    </submittedName>
</protein>
<evidence type="ECO:0000256" key="1">
    <source>
        <dbReference type="ARBA" id="ARBA00022801"/>
    </source>
</evidence>